<dbReference type="Pfam" id="PF00856">
    <property type="entry name" value="SET"/>
    <property type="match status" value="1"/>
</dbReference>
<dbReference type="InterPro" id="IPR001214">
    <property type="entry name" value="SET_dom"/>
</dbReference>
<evidence type="ECO:0000313" key="13">
    <source>
        <dbReference type="Proteomes" id="UP000001072"/>
    </source>
</evidence>
<dbReference type="GO" id="GO:0042054">
    <property type="term" value="F:histone methyltransferase activity"/>
    <property type="evidence" value="ECO:0007669"/>
    <property type="project" value="InterPro"/>
</dbReference>
<feature type="compositionally biased region" description="Acidic residues" evidence="8">
    <location>
        <begin position="450"/>
        <end position="459"/>
    </location>
</feature>
<feature type="compositionally biased region" description="Low complexity" evidence="8">
    <location>
        <begin position="209"/>
        <end position="219"/>
    </location>
</feature>
<evidence type="ECO:0000256" key="3">
    <source>
        <dbReference type="ARBA" id="ARBA00022454"/>
    </source>
</evidence>
<evidence type="ECO:0000256" key="8">
    <source>
        <dbReference type="SAM" id="MobiDB-lite"/>
    </source>
</evidence>
<evidence type="ECO:0000259" key="11">
    <source>
        <dbReference type="PROSITE" id="PS51215"/>
    </source>
</evidence>
<evidence type="ECO:0000256" key="7">
    <source>
        <dbReference type="ARBA" id="ARBA00023242"/>
    </source>
</evidence>
<evidence type="ECO:0000313" key="12">
    <source>
        <dbReference type="EMBL" id="EGG02258.1"/>
    </source>
</evidence>
<feature type="domain" description="AWS" evidence="11">
    <location>
        <begin position="484"/>
        <end position="529"/>
    </location>
</feature>
<feature type="compositionally biased region" description="Polar residues" evidence="8">
    <location>
        <begin position="174"/>
        <end position="208"/>
    </location>
</feature>
<reference evidence="13" key="1">
    <citation type="journal article" date="2011" name="Proc. Natl. Acad. Sci. U.S.A.">
        <title>Obligate biotrophy features unraveled by the genomic analysis of rust fungi.</title>
        <authorList>
            <person name="Duplessis S."/>
            <person name="Cuomo C.A."/>
            <person name="Lin Y.-C."/>
            <person name="Aerts A."/>
            <person name="Tisserant E."/>
            <person name="Veneault-Fourrey C."/>
            <person name="Joly D.L."/>
            <person name="Hacquard S."/>
            <person name="Amselem J."/>
            <person name="Cantarel B.L."/>
            <person name="Chiu R."/>
            <person name="Coutinho P.M."/>
            <person name="Feau N."/>
            <person name="Field M."/>
            <person name="Frey P."/>
            <person name="Gelhaye E."/>
            <person name="Goldberg J."/>
            <person name="Grabherr M.G."/>
            <person name="Kodira C.D."/>
            <person name="Kohler A."/>
            <person name="Kuees U."/>
            <person name="Lindquist E.A."/>
            <person name="Lucas S.M."/>
            <person name="Mago R."/>
            <person name="Mauceli E."/>
            <person name="Morin E."/>
            <person name="Murat C."/>
            <person name="Pangilinan J.L."/>
            <person name="Park R."/>
            <person name="Pearson M."/>
            <person name="Quesneville H."/>
            <person name="Rouhier N."/>
            <person name="Sakthikumar S."/>
            <person name="Salamov A.A."/>
            <person name="Schmutz J."/>
            <person name="Selles B."/>
            <person name="Shapiro H."/>
            <person name="Tanguay P."/>
            <person name="Tuskan G.A."/>
            <person name="Henrissat B."/>
            <person name="Van de Peer Y."/>
            <person name="Rouze P."/>
            <person name="Ellis J.G."/>
            <person name="Dodds P.N."/>
            <person name="Schein J.E."/>
            <person name="Zhong S."/>
            <person name="Hamelin R.C."/>
            <person name="Grigoriev I.V."/>
            <person name="Szabo L.J."/>
            <person name="Martin F."/>
        </authorList>
    </citation>
    <scope>NUCLEOTIDE SEQUENCE [LARGE SCALE GENOMIC DNA]</scope>
    <source>
        <strain evidence="13">98AG31 / pathotype 3-4-7</strain>
    </source>
</reference>
<evidence type="ECO:0000256" key="4">
    <source>
        <dbReference type="ARBA" id="ARBA00022603"/>
    </source>
</evidence>
<feature type="compositionally biased region" description="Low complexity" evidence="8">
    <location>
        <begin position="103"/>
        <end position="115"/>
    </location>
</feature>
<dbReference type="Proteomes" id="UP000001072">
    <property type="component" value="Unassembled WGS sequence"/>
</dbReference>
<dbReference type="GO" id="GO:0005634">
    <property type="term" value="C:nucleus"/>
    <property type="evidence" value="ECO:0007669"/>
    <property type="project" value="UniProtKB-SubCell"/>
</dbReference>
<feature type="compositionally biased region" description="Basic residues" evidence="8">
    <location>
        <begin position="425"/>
        <end position="440"/>
    </location>
</feature>
<feature type="region of interest" description="Disordered" evidence="8">
    <location>
        <begin position="1"/>
        <end position="54"/>
    </location>
</feature>
<dbReference type="InterPro" id="IPR050777">
    <property type="entry name" value="SET2_Histone-Lys_MeTrsfase"/>
</dbReference>
<dbReference type="EMBL" id="GL883132">
    <property type="protein sequence ID" value="EGG02258.1"/>
    <property type="molecule type" value="Genomic_DNA"/>
</dbReference>
<dbReference type="GeneID" id="18930639"/>
<dbReference type="SMART" id="SM00317">
    <property type="entry name" value="SET"/>
    <property type="match status" value="1"/>
</dbReference>
<accession>F4RZG4</accession>
<dbReference type="GO" id="GO:0032259">
    <property type="term" value="P:methylation"/>
    <property type="evidence" value="ECO:0007669"/>
    <property type="project" value="UniProtKB-KW"/>
</dbReference>
<dbReference type="RefSeq" id="XP_007414515.1">
    <property type="nucleotide sequence ID" value="XM_007414453.1"/>
</dbReference>
<feature type="domain" description="SET" evidence="9">
    <location>
        <begin position="541"/>
        <end position="660"/>
    </location>
</feature>
<dbReference type="InterPro" id="IPR046341">
    <property type="entry name" value="SET_dom_sf"/>
</dbReference>
<keyword evidence="13" id="KW-1185">Reference proteome</keyword>
<feature type="compositionally biased region" description="Polar residues" evidence="8">
    <location>
        <begin position="346"/>
        <end position="360"/>
    </location>
</feature>
<dbReference type="STRING" id="747676.F4RZG4"/>
<evidence type="ECO:0000256" key="6">
    <source>
        <dbReference type="ARBA" id="ARBA00022691"/>
    </source>
</evidence>
<keyword evidence="7" id="KW-0539">Nucleus</keyword>
<feature type="compositionally biased region" description="Low complexity" evidence="8">
    <location>
        <begin position="369"/>
        <end position="378"/>
    </location>
</feature>
<dbReference type="OrthoDB" id="308383at2759"/>
<comment type="subcellular location">
    <subcellularLocation>
        <location evidence="2">Chromosome</location>
    </subcellularLocation>
    <subcellularLocation>
        <location evidence="1">Nucleus</location>
    </subcellularLocation>
</comment>
<evidence type="ECO:0008006" key="14">
    <source>
        <dbReference type="Google" id="ProtNLM"/>
    </source>
</evidence>
<evidence type="ECO:0000256" key="1">
    <source>
        <dbReference type="ARBA" id="ARBA00004123"/>
    </source>
</evidence>
<dbReference type="InterPro" id="IPR006560">
    <property type="entry name" value="AWS_dom"/>
</dbReference>
<feature type="domain" description="Post-SET" evidence="10">
    <location>
        <begin position="697"/>
        <end position="713"/>
    </location>
</feature>
<dbReference type="PROSITE" id="PS50868">
    <property type="entry name" value="POST_SET"/>
    <property type="match status" value="1"/>
</dbReference>
<feature type="compositionally biased region" description="Polar residues" evidence="8">
    <location>
        <begin position="131"/>
        <end position="147"/>
    </location>
</feature>
<dbReference type="KEGG" id="mlr:MELLADRAFT_66502"/>
<evidence type="ECO:0000259" key="9">
    <source>
        <dbReference type="PROSITE" id="PS50280"/>
    </source>
</evidence>
<keyword evidence="3" id="KW-0158">Chromosome</keyword>
<gene>
    <name evidence="12" type="ORF">MELLADRAFT_66502</name>
</gene>
<feature type="compositionally biased region" description="Low complexity" evidence="8">
    <location>
        <begin position="83"/>
        <end position="95"/>
    </location>
</feature>
<proteinExistence type="predicted"/>
<dbReference type="InParanoid" id="F4RZG4"/>
<dbReference type="GO" id="GO:0005694">
    <property type="term" value="C:chromosome"/>
    <property type="evidence" value="ECO:0007669"/>
    <property type="project" value="UniProtKB-SubCell"/>
</dbReference>
<dbReference type="HOGENOM" id="CLU_380384_0_0_1"/>
<evidence type="ECO:0000256" key="5">
    <source>
        <dbReference type="ARBA" id="ARBA00022679"/>
    </source>
</evidence>
<dbReference type="VEuPathDB" id="FungiDB:MELLADRAFT_66502"/>
<dbReference type="PANTHER" id="PTHR22884">
    <property type="entry name" value="SET DOMAIN PROTEINS"/>
    <property type="match status" value="1"/>
</dbReference>
<dbReference type="Gene3D" id="2.170.270.10">
    <property type="entry name" value="SET domain"/>
    <property type="match status" value="1"/>
</dbReference>
<feature type="region of interest" description="Disordered" evidence="8">
    <location>
        <begin position="675"/>
        <end position="694"/>
    </location>
</feature>
<keyword evidence="4" id="KW-0489">Methyltransferase</keyword>
<dbReference type="Pfam" id="PF17907">
    <property type="entry name" value="AWS"/>
    <property type="match status" value="1"/>
</dbReference>
<organism evidence="13">
    <name type="scientific">Melampsora larici-populina (strain 98AG31 / pathotype 3-4-7)</name>
    <name type="common">Poplar leaf rust fungus</name>
    <dbReference type="NCBI Taxonomy" id="747676"/>
    <lineage>
        <taxon>Eukaryota</taxon>
        <taxon>Fungi</taxon>
        <taxon>Dikarya</taxon>
        <taxon>Basidiomycota</taxon>
        <taxon>Pucciniomycotina</taxon>
        <taxon>Pucciniomycetes</taxon>
        <taxon>Pucciniales</taxon>
        <taxon>Melampsoraceae</taxon>
        <taxon>Melampsora</taxon>
    </lineage>
</organism>
<keyword evidence="6" id="KW-0949">S-adenosyl-L-methionine</keyword>
<keyword evidence="5" id="KW-0808">Transferase</keyword>
<dbReference type="PROSITE" id="PS50280">
    <property type="entry name" value="SET"/>
    <property type="match status" value="1"/>
</dbReference>
<dbReference type="SUPFAM" id="SSF82199">
    <property type="entry name" value="SET domain"/>
    <property type="match status" value="1"/>
</dbReference>
<feature type="region of interest" description="Disordered" evidence="8">
    <location>
        <begin position="75"/>
        <end position="240"/>
    </location>
</feature>
<feature type="compositionally biased region" description="Low complexity" evidence="8">
    <location>
        <begin position="153"/>
        <end position="166"/>
    </location>
</feature>
<dbReference type="PROSITE" id="PS51215">
    <property type="entry name" value="AWS"/>
    <property type="match status" value="1"/>
</dbReference>
<name>F4RZG4_MELLP</name>
<evidence type="ECO:0000256" key="2">
    <source>
        <dbReference type="ARBA" id="ARBA00004286"/>
    </source>
</evidence>
<dbReference type="eggNOG" id="KOG1083">
    <property type="taxonomic scope" value="Eukaryota"/>
</dbReference>
<dbReference type="AlphaFoldDB" id="F4RZG4"/>
<dbReference type="InterPro" id="IPR003616">
    <property type="entry name" value="Post-SET_dom"/>
</dbReference>
<evidence type="ECO:0000259" key="10">
    <source>
        <dbReference type="PROSITE" id="PS50868"/>
    </source>
</evidence>
<feature type="region of interest" description="Disordered" evidence="8">
    <location>
        <begin position="343"/>
        <end position="461"/>
    </location>
</feature>
<sequence length="728" mass="81021">MWRPGRWIYVDQDGGNDQEQEQSTKSAPADHSSHRRSCPFDPASPPWKTAGQVPIETAVFKDGRRMSKRFEKLLKEKQDKTKTSTTNAASNSTITTRKERSKSVISNNSVSIGNKEPQYPPTRRSRKSSSVTSNQIINQNSQTTSSALDEPSKPSSSTLKTSPPVSCEVLNASHKPSSPSTSLVNPISPTSTLQEPTTLSVPPSNAHQVLSSPPLLSVPESDELGVAQSTRTSIRVDNHHHTATENQELINTQLGDPVAVEPSASSSHPPQIALSIIPTKRFRPWEALKGIQTDGAEVAGDLKLIQEGTQSKLTRYHHNHRKRDAPSATFTSDLSLMQPAPDHVSFQRNASPGAPSSTTKHYSDHSSDLTELSSSLTDLSDEDDHCPQSSSAYSESELEDECLPNSLVRTVRRPTSTARASNKPRPPKLKIHRRHRRRRISRPDASTQMLDDEEEDEDEQRLPPPYVKIKSNVYSYRKPEVSDLPPAICGCTDGGCGEKCLNRVTSYLCDPKRCSLGQSCTNIPLNLRKDLIDESTQKLGKGLKVFYTGDQRGWGLKTEIRLKAGIFLIDYRGEIISRESCYKRVVNDYRGMSSFYFLDYDGSDVIDAGKKGNCSRFINHSCEPNLRVERFKLSGLEEYQIGLFTLRDIEIDEELSYNYGWQNFSDIAPTSNIRTSHKESDAANEDQEEMTTATAPTIQRCHCGSKVCKGFLGPKKKEDSRRKGRVDE</sequence>
<protein>
    <recommendedName>
        <fullName evidence="14">Histone-lysine N-methyltransferase</fullName>
    </recommendedName>
</protein>